<evidence type="ECO:0000256" key="1">
    <source>
        <dbReference type="RuleBase" id="RU367072"/>
    </source>
</evidence>
<keyword evidence="1" id="KW-0963">Cytoplasm</keyword>
<dbReference type="GO" id="GO:0005819">
    <property type="term" value="C:spindle"/>
    <property type="evidence" value="ECO:0007669"/>
    <property type="project" value="UniProtKB-SubCell"/>
</dbReference>
<dbReference type="GO" id="GO:0051604">
    <property type="term" value="P:protein maturation"/>
    <property type="evidence" value="ECO:0007669"/>
    <property type="project" value="UniProtKB-UniRule"/>
</dbReference>
<keyword evidence="1" id="KW-0206">Cytoskeleton</keyword>
<protein>
    <recommendedName>
        <fullName evidence="1">MMS19 nucleotide excision repair protein</fullName>
    </recommendedName>
</protein>
<comment type="subunit">
    <text evidence="1">Component of the CIA complex.</text>
</comment>
<reference evidence="3" key="1">
    <citation type="journal article" date="2020" name="Ecol. Evol.">
        <title>Genome structure and content of the rice root-knot nematode (Meloidogyne graminicola).</title>
        <authorList>
            <person name="Phan N.T."/>
            <person name="Danchin E.G.J."/>
            <person name="Klopp C."/>
            <person name="Perfus-Barbeoch L."/>
            <person name="Kozlowski D.K."/>
            <person name="Koutsovoulos G.D."/>
            <person name="Lopez-Roques C."/>
            <person name="Bouchez O."/>
            <person name="Zahm M."/>
            <person name="Besnard G."/>
            <person name="Bellafiore S."/>
        </authorList>
    </citation>
    <scope>NUCLEOTIDE SEQUENCE</scope>
    <source>
        <strain evidence="3">VN-18</strain>
    </source>
</reference>
<dbReference type="Proteomes" id="UP000605970">
    <property type="component" value="Unassembled WGS sequence"/>
</dbReference>
<dbReference type="PANTHER" id="PTHR12891:SF0">
    <property type="entry name" value="MMS19 NUCLEOTIDE EXCISION REPAIR PROTEIN HOMOLOG"/>
    <property type="match status" value="1"/>
</dbReference>
<name>A0A8S9ZZV4_9BILA</name>
<dbReference type="GO" id="GO:0016226">
    <property type="term" value="P:iron-sulfur cluster assembly"/>
    <property type="evidence" value="ECO:0007669"/>
    <property type="project" value="UniProtKB-UniRule"/>
</dbReference>
<evidence type="ECO:0000313" key="4">
    <source>
        <dbReference type="Proteomes" id="UP000605970"/>
    </source>
</evidence>
<dbReference type="GO" id="GO:0006281">
    <property type="term" value="P:DNA repair"/>
    <property type="evidence" value="ECO:0007669"/>
    <property type="project" value="UniProtKB-UniRule"/>
</dbReference>
<keyword evidence="1" id="KW-0234">DNA repair</keyword>
<accession>A0A8S9ZZV4</accession>
<feature type="domain" description="MMS19 N-terminal" evidence="2">
    <location>
        <begin position="37"/>
        <end position="257"/>
    </location>
</feature>
<keyword evidence="4" id="KW-1185">Reference proteome</keyword>
<dbReference type="InterPro" id="IPR039920">
    <property type="entry name" value="MMS19"/>
</dbReference>
<gene>
    <name evidence="3" type="ORF">Mgra_00002007</name>
</gene>
<dbReference type="Pfam" id="PF14500">
    <property type="entry name" value="MMS19_N"/>
    <property type="match status" value="1"/>
</dbReference>
<dbReference type="InterPro" id="IPR029240">
    <property type="entry name" value="MMS19_N"/>
</dbReference>
<comment type="subcellular location">
    <subcellularLocation>
        <location evidence="1">Cytoplasm</location>
        <location evidence="1">Cytoskeleton</location>
        <location evidence="1">Spindle</location>
    </subcellularLocation>
    <subcellularLocation>
        <location evidence="1">Nucleus</location>
    </subcellularLocation>
</comment>
<dbReference type="EMBL" id="JABEBT010000011">
    <property type="protein sequence ID" value="KAF7638629.1"/>
    <property type="molecule type" value="Genomic_DNA"/>
</dbReference>
<comment type="caution">
    <text evidence="3">The sequence shown here is derived from an EMBL/GenBank/DDBJ whole genome shotgun (WGS) entry which is preliminary data.</text>
</comment>
<keyword evidence="1" id="KW-0227">DNA damage</keyword>
<dbReference type="OrthoDB" id="342900at2759"/>
<dbReference type="GO" id="GO:0097361">
    <property type="term" value="C:cytosolic [4Fe-4S] assembly targeting complex"/>
    <property type="evidence" value="ECO:0007669"/>
    <property type="project" value="UniProtKB-UniRule"/>
</dbReference>
<evidence type="ECO:0000313" key="3">
    <source>
        <dbReference type="EMBL" id="KAF7638629.1"/>
    </source>
</evidence>
<sequence>MNFGSKKLLENILISNSNLDQIIEKITSGDINFVEFVESLRNKLTSKESEIRNEGISDLCLVYFNLIKLNKNNLNFGDYEYLLNFLISKLIKYSEIQKIKIELFENLLINLFENNGVQSYSQRDRLLLFAIFEFILNKTLDSLIFSQKRLINAFIHSAQGERDPQVLLNVLKIHQILSIKLNDNLLVEDMFEIVACYFPIDYEPVENNQKNNNNIEYITSSLLKHSLILCITSNELYISLFFQLIIEKLIENNSDSVGNDNDDKELLNKQLDICKFFIIGCKRFNNTSIVNLIDQNYIDDLMTVFRLIFMNPTQNSITLIKSTKIIKELIFILYKQFSKNDNNNKYLKKFIEQMINSTLENIEPFILQAEMGTMKKSFCLLECLIESSFDLFDYLINKIFYWINILIEGKTLHVKQNWLEISSELINLILPYWLKLFIGFIPNNNLFNIYYYPSNEKIKIILTNSIIPLISNIFLLEDENNLFLIGKCQILSILLLSICTESLNDLPCIKIFGNYLKNNELFNNYCKQHFDKIIYLNELFIEQQQQK</sequence>
<dbReference type="AlphaFoldDB" id="A0A8S9ZZV4"/>
<dbReference type="PANTHER" id="PTHR12891">
    <property type="entry name" value="DNA REPAIR/TRANSCRIPTION PROTEIN MET18/MMS19"/>
    <property type="match status" value="1"/>
</dbReference>
<comment type="function">
    <text evidence="1">Key component of the cytosolic iron-sulfur protein assembly (CIA) complex, a multiprotein complex that mediates the incorporation of iron-sulfur cluster into apoproteins specifically involved in DNA metabolism and genomic integrity. In the CIA complex, MMS19 acts as an adapter between early-acting CIA components and a subset of cellular target iron-sulfur proteins.</text>
</comment>
<keyword evidence="1" id="KW-0539">Nucleus</keyword>
<dbReference type="GO" id="GO:0005634">
    <property type="term" value="C:nucleus"/>
    <property type="evidence" value="ECO:0007669"/>
    <property type="project" value="UniProtKB-SubCell"/>
</dbReference>
<proteinExistence type="inferred from homology"/>
<organism evidence="3 4">
    <name type="scientific">Meloidogyne graminicola</name>
    <dbReference type="NCBI Taxonomy" id="189291"/>
    <lineage>
        <taxon>Eukaryota</taxon>
        <taxon>Metazoa</taxon>
        <taxon>Ecdysozoa</taxon>
        <taxon>Nematoda</taxon>
        <taxon>Chromadorea</taxon>
        <taxon>Rhabditida</taxon>
        <taxon>Tylenchina</taxon>
        <taxon>Tylenchomorpha</taxon>
        <taxon>Tylenchoidea</taxon>
        <taxon>Meloidogynidae</taxon>
        <taxon>Meloidogyninae</taxon>
        <taxon>Meloidogyne</taxon>
    </lineage>
</organism>
<evidence type="ECO:0000259" key="2">
    <source>
        <dbReference type="Pfam" id="PF14500"/>
    </source>
</evidence>
<comment type="similarity">
    <text evidence="1">Belongs to the MET18/MMS19 family.</text>
</comment>